<keyword evidence="5 6" id="KW-0949">S-adenosyl-L-methionine</keyword>
<dbReference type="Pfam" id="PF04072">
    <property type="entry name" value="LCM"/>
    <property type="match status" value="1"/>
</dbReference>
<proteinExistence type="inferred from homology"/>
<keyword evidence="4 6" id="KW-0808">Transferase</keyword>
<dbReference type="PIRSF" id="PIRSF016305">
    <property type="entry name" value="LCM_mtfrase"/>
    <property type="match status" value="1"/>
</dbReference>
<evidence type="ECO:0000256" key="1">
    <source>
        <dbReference type="ARBA" id="ARBA00000724"/>
    </source>
</evidence>
<evidence type="ECO:0000256" key="6">
    <source>
        <dbReference type="PIRNR" id="PIRNR016305"/>
    </source>
</evidence>
<dbReference type="PANTHER" id="PTHR13600">
    <property type="entry name" value="LEUCINE CARBOXYL METHYLTRANSFERASE"/>
    <property type="match status" value="1"/>
</dbReference>
<dbReference type="EMBL" id="JANCYU010000001">
    <property type="protein sequence ID" value="KAK4522218.1"/>
    <property type="molecule type" value="Genomic_DNA"/>
</dbReference>
<reference evidence="8 9" key="1">
    <citation type="submission" date="2022-07" db="EMBL/GenBank/DDBJ databases">
        <title>Genome-wide signatures of adaptation to extreme environments.</title>
        <authorList>
            <person name="Cho C.H."/>
            <person name="Yoon H.S."/>
        </authorList>
    </citation>
    <scope>NUCLEOTIDE SEQUENCE [LARGE SCALE GENOMIC DNA]</scope>
    <source>
        <strain evidence="8 9">108.79 E11</strain>
    </source>
</reference>
<dbReference type="InterPro" id="IPR016651">
    <property type="entry name" value="LCMT1"/>
</dbReference>
<dbReference type="EC" id="2.1.1.233" evidence="6"/>
<feature type="binding site" evidence="7">
    <location>
        <position position="86"/>
    </location>
    <ligand>
        <name>S-adenosyl-L-methionine</name>
        <dbReference type="ChEBI" id="CHEBI:59789"/>
    </ligand>
</feature>
<comment type="similarity">
    <text evidence="2 6">Belongs to the methyltransferase superfamily. LCMT family.</text>
</comment>
<comment type="catalytic activity">
    <reaction evidence="1 6">
        <text>[phosphatase 2A protein]-C-terminal L-leucine + S-adenosyl-L-methionine = [phosphatase 2A protein]-C-terminal L-leucine methyl ester + S-adenosyl-L-homocysteine</text>
        <dbReference type="Rhea" id="RHEA:48544"/>
        <dbReference type="Rhea" id="RHEA-COMP:12134"/>
        <dbReference type="Rhea" id="RHEA-COMP:12135"/>
        <dbReference type="ChEBI" id="CHEBI:57856"/>
        <dbReference type="ChEBI" id="CHEBI:59789"/>
        <dbReference type="ChEBI" id="CHEBI:90516"/>
        <dbReference type="ChEBI" id="CHEBI:90517"/>
        <dbReference type="EC" id="2.1.1.233"/>
    </reaction>
</comment>
<sequence>MKNVNWETQRQAVQLTNLDATISKYCAVSKGYYSDPYIHLFVSTKEKRQPLINRGTHARVQAVQRLVERFLQFTTPYGKRQIINLGSGFDTLVFRLREKEFLGQDDVFVELDFPEITRTKRQIIQQHPSLHSLLGTTSFQKVHDGLSCGVYSLIGVNLEQIERVSYLLEKVCQLSPDSPTLVISECVFTYMEPQNADQIIQYFSSTFSFISFILFELTFPTDPFGRQMVKNIEQRGCSLASLSAYPTLKAQKERFIQYGYSKVDIMSMYSFYEDVLDSEEKQRIERLELLDELEEWRLLMQHYFLLYCLKVNNNTLKDSEVNCLWDSFRFISKHRKVEEESLS</sequence>
<comment type="caution">
    <text evidence="8">The sequence shown here is derived from an EMBL/GenBank/DDBJ whole genome shotgun (WGS) entry which is preliminary data.</text>
</comment>
<organism evidence="8 9">
    <name type="scientific">Galdieria yellowstonensis</name>
    <dbReference type="NCBI Taxonomy" id="3028027"/>
    <lineage>
        <taxon>Eukaryota</taxon>
        <taxon>Rhodophyta</taxon>
        <taxon>Bangiophyceae</taxon>
        <taxon>Galdieriales</taxon>
        <taxon>Galdieriaceae</taxon>
        <taxon>Galdieria</taxon>
    </lineage>
</organism>
<accession>A0AAV9I642</accession>
<dbReference type="Gene3D" id="3.40.50.150">
    <property type="entry name" value="Vaccinia Virus protein VP39"/>
    <property type="match status" value="1"/>
</dbReference>
<evidence type="ECO:0000313" key="8">
    <source>
        <dbReference type="EMBL" id="KAK4522218.1"/>
    </source>
</evidence>
<evidence type="ECO:0000256" key="3">
    <source>
        <dbReference type="ARBA" id="ARBA00022603"/>
    </source>
</evidence>
<evidence type="ECO:0000313" key="9">
    <source>
        <dbReference type="Proteomes" id="UP001300502"/>
    </source>
</evidence>
<evidence type="ECO:0000256" key="5">
    <source>
        <dbReference type="ARBA" id="ARBA00022691"/>
    </source>
</evidence>
<gene>
    <name evidence="8" type="ORF">GAYE_FCTG49G0097</name>
</gene>
<evidence type="ECO:0000256" key="7">
    <source>
        <dbReference type="PIRSR" id="PIRSR016305-1"/>
    </source>
</evidence>
<feature type="binding site" evidence="7">
    <location>
        <position position="185"/>
    </location>
    <ligand>
        <name>S-adenosyl-L-methionine</name>
        <dbReference type="ChEBI" id="CHEBI:59789"/>
    </ligand>
</feature>
<dbReference type="GO" id="GO:0032259">
    <property type="term" value="P:methylation"/>
    <property type="evidence" value="ECO:0007669"/>
    <property type="project" value="UniProtKB-KW"/>
</dbReference>
<keyword evidence="9" id="KW-1185">Reference proteome</keyword>
<feature type="binding site" evidence="7">
    <location>
        <begin position="157"/>
        <end position="158"/>
    </location>
    <ligand>
        <name>S-adenosyl-L-methionine</name>
        <dbReference type="ChEBI" id="CHEBI:59789"/>
    </ligand>
</feature>
<name>A0AAV9I642_9RHOD</name>
<dbReference type="SUPFAM" id="SSF53335">
    <property type="entry name" value="S-adenosyl-L-methionine-dependent methyltransferases"/>
    <property type="match status" value="1"/>
</dbReference>
<feature type="binding site" evidence="7">
    <location>
        <position position="59"/>
    </location>
    <ligand>
        <name>S-adenosyl-L-methionine</name>
        <dbReference type="ChEBI" id="CHEBI:59789"/>
    </ligand>
</feature>
<keyword evidence="3 6" id="KW-0489">Methyltransferase</keyword>
<dbReference type="InterPro" id="IPR007213">
    <property type="entry name" value="Ppm1/Ppm2/Tcmp"/>
</dbReference>
<dbReference type="GO" id="GO:0018423">
    <property type="term" value="F:protein C-terminal leucine carboxyl O-methyltransferase activity"/>
    <property type="evidence" value="ECO:0007669"/>
    <property type="project" value="UniProtKB-EC"/>
</dbReference>
<evidence type="ECO:0000256" key="4">
    <source>
        <dbReference type="ARBA" id="ARBA00022679"/>
    </source>
</evidence>
<dbReference type="AlphaFoldDB" id="A0AAV9I642"/>
<comment type="function">
    <text evidence="6">Methylates the carboxyl group of the C-terminal leucine residue of protein phosphatase 2A catalytic subunits to form alpha-leucine ester residues.</text>
</comment>
<dbReference type="InterPro" id="IPR029063">
    <property type="entry name" value="SAM-dependent_MTases_sf"/>
</dbReference>
<evidence type="ECO:0000256" key="2">
    <source>
        <dbReference type="ARBA" id="ARBA00010703"/>
    </source>
</evidence>
<protein>
    <recommendedName>
        <fullName evidence="6">Leucine carboxyl methyltransferase 1</fullName>
        <ecNumber evidence="6">2.1.1.233</ecNumber>
    </recommendedName>
</protein>
<dbReference type="Proteomes" id="UP001300502">
    <property type="component" value="Unassembled WGS sequence"/>
</dbReference>
<dbReference type="PANTHER" id="PTHR13600:SF21">
    <property type="entry name" value="LEUCINE CARBOXYL METHYLTRANSFERASE 1"/>
    <property type="match status" value="1"/>
</dbReference>